<sequence length="77" mass="8961">MFQQAIQLRKYCNHFCENNSEAAKYQPSSAEWDQASNVMQLLFPLSKATNILCTYKYPSPNKALPLYIFLMKHSKKV</sequence>
<gene>
    <name evidence="1" type="ORF">VP01_662g6</name>
</gene>
<evidence type="ECO:0000313" key="1">
    <source>
        <dbReference type="EMBL" id="KNZ47177.1"/>
    </source>
</evidence>
<dbReference type="EMBL" id="LAVV01011974">
    <property type="protein sequence ID" value="KNZ47177.1"/>
    <property type="molecule type" value="Genomic_DNA"/>
</dbReference>
<proteinExistence type="predicted"/>
<dbReference type="OrthoDB" id="1737128at2759"/>
<dbReference type="Proteomes" id="UP000037035">
    <property type="component" value="Unassembled WGS sequence"/>
</dbReference>
<organism evidence="1 2">
    <name type="scientific">Puccinia sorghi</name>
    <dbReference type="NCBI Taxonomy" id="27349"/>
    <lineage>
        <taxon>Eukaryota</taxon>
        <taxon>Fungi</taxon>
        <taxon>Dikarya</taxon>
        <taxon>Basidiomycota</taxon>
        <taxon>Pucciniomycotina</taxon>
        <taxon>Pucciniomycetes</taxon>
        <taxon>Pucciniales</taxon>
        <taxon>Pucciniaceae</taxon>
        <taxon>Puccinia</taxon>
    </lineage>
</organism>
<dbReference type="AlphaFoldDB" id="A0A0L6UFY5"/>
<evidence type="ECO:0000313" key="2">
    <source>
        <dbReference type="Proteomes" id="UP000037035"/>
    </source>
</evidence>
<comment type="caution">
    <text evidence="1">The sequence shown here is derived from an EMBL/GenBank/DDBJ whole genome shotgun (WGS) entry which is preliminary data.</text>
</comment>
<name>A0A0L6UFY5_9BASI</name>
<accession>A0A0L6UFY5</accession>
<dbReference type="VEuPathDB" id="FungiDB:VP01_662g6"/>
<keyword evidence="2" id="KW-1185">Reference proteome</keyword>
<protein>
    <submittedName>
        <fullName evidence="1">Uncharacterized protein</fullName>
    </submittedName>
</protein>
<reference evidence="1 2" key="1">
    <citation type="submission" date="2015-08" db="EMBL/GenBank/DDBJ databases">
        <title>Next Generation Sequencing and Analysis of the Genome of Puccinia sorghi L Schw, the Causal Agent of Maize Common Rust.</title>
        <authorList>
            <person name="Rochi L."/>
            <person name="Burguener G."/>
            <person name="Darino M."/>
            <person name="Turjanski A."/>
            <person name="Kreff E."/>
            <person name="Dieguez M.J."/>
            <person name="Sacco F."/>
        </authorList>
    </citation>
    <scope>NUCLEOTIDE SEQUENCE [LARGE SCALE GENOMIC DNA]</scope>
    <source>
        <strain evidence="1 2">RO10H11247</strain>
    </source>
</reference>